<sequence length="69" mass="7950">MAFVRKPVHFNTISEVPKTGLFQIKTGKKMKNPRTVLAGFRLFQHVEFAYQRSRAARLTLDKTTNEALN</sequence>
<dbReference type="STRING" id="1494590.ATN84_16840"/>
<dbReference type="AlphaFoldDB" id="A0A135HR33"/>
<proteinExistence type="predicted"/>
<protein>
    <submittedName>
        <fullName evidence="1">Uncharacterized protein</fullName>
    </submittedName>
</protein>
<comment type="caution">
    <text evidence="1">The sequence shown here is derived from an EMBL/GenBank/DDBJ whole genome shotgun (WGS) entry which is preliminary data.</text>
</comment>
<accession>A0A135HR33</accession>
<evidence type="ECO:0000313" key="1">
    <source>
        <dbReference type="EMBL" id="KXF75657.1"/>
    </source>
</evidence>
<organism evidence="1 2">
    <name type="scientific">Paramesorhizobium deserti</name>
    <dbReference type="NCBI Taxonomy" id="1494590"/>
    <lineage>
        <taxon>Bacteria</taxon>
        <taxon>Pseudomonadati</taxon>
        <taxon>Pseudomonadota</taxon>
        <taxon>Alphaproteobacteria</taxon>
        <taxon>Hyphomicrobiales</taxon>
        <taxon>Phyllobacteriaceae</taxon>
        <taxon>Paramesorhizobium</taxon>
    </lineage>
</organism>
<dbReference type="EMBL" id="LNTU01000037">
    <property type="protein sequence ID" value="KXF75657.1"/>
    <property type="molecule type" value="Genomic_DNA"/>
</dbReference>
<evidence type="ECO:0000313" key="2">
    <source>
        <dbReference type="Proteomes" id="UP000070107"/>
    </source>
</evidence>
<gene>
    <name evidence="1" type="ORF">ATN84_16840</name>
</gene>
<dbReference type="Proteomes" id="UP000070107">
    <property type="component" value="Unassembled WGS sequence"/>
</dbReference>
<name>A0A135HR33_9HYPH</name>
<reference evidence="1 2" key="1">
    <citation type="submission" date="2015-11" db="EMBL/GenBank/DDBJ databases">
        <title>Draft genome sequence of Paramesorhizobium deserti A-3-E, a strain highly resistant to diverse beta-lactam antibiotics.</title>
        <authorList>
            <person name="Lv R."/>
            <person name="Yang X."/>
            <person name="Fang N."/>
            <person name="Guo J."/>
            <person name="Luo X."/>
            <person name="Peng F."/>
            <person name="Yang R."/>
            <person name="Cui Y."/>
            <person name="Fang C."/>
            <person name="Song Y."/>
        </authorList>
    </citation>
    <scope>NUCLEOTIDE SEQUENCE [LARGE SCALE GENOMIC DNA]</scope>
    <source>
        <strain evidence="1 2">A-3-E</strain>
    </source>
</reference>
<keyword evidence="2" id="KW-1185">Reference proteome</keyword>